<accession>A0ABT7XJ65</accession>
<evidence type="ECO:0000313" key="3">
    <source>
        <dbReference type="EMBL" id="MDN0073832.1"/>
    </source>
</evidence>
<feature type="domain" description="Barstar (barnase inhibitor)" evidence="2">
    <location>
        <begin position="1"/>
        <end position="82"/>
    </location>
</feature>
<name>A0ABT7XJ65_9NEIS</name>
<dbReference type="Proteomes" id="UP001168540">
    <property type="component" value="Unassembled WGS sequence"/>
</dbReference>
<comment type="caution">
    <text evidence="3">The sequence shown here is derived from an EMBL/GenBank/DDBJ whole genome shotgun (WGS) entry which is preliminary data.</text>
</comment>
<proteinExistence type="inferred from homology"/>
<evidence type="ECO:0000313" key="4">
    <source>
        <dbReference type="Proteomes" id="UP001168540"/>
    </source>
</evidence>
<dbReference type="RefSeq" id="WP_289828376.1">
    <property type="nucleotide sequence ID" value="NZ_JAUEDK010000003.1"/>
</dbReference>
<dbReference type="InterPro" id="IPR000468">
    <property type="entry name" value="Barstar"/>
</dbReference>
<comment type="similarity">
    <text evidence="1">Belongs to the barstar family.</text>
</comment>
<dbReference type="SUPFAM" id="SSF52038">
    <property type="entry name" value="Barstar-related"/>
    <property type="match status" value="1"/>
</dbReference>
<reference evidence="3" key="1">
    <citation type="submission" date="2023-06" db="EMBL/GenBank/DDBJ databases">
        <authorList>
            <person name="Zhang S."/>
        </authorList>
    </citation>
    <scope>NUCLEOTIDE SEQUENCE</scope>
    <source>
        <strain evidence="3">SG2303</strain>
    </source>
</reference>
<dbReference type="InterPro" id="IPR035905">
    <property type="entry name" value="Barstar-like_sf"/>
</dbReference>
<evidence type="ECO:0000259" key="2">
    <source>
        <dbReference type="Pfam" id="PF01337"/>
    </source>
</evidence>
<gene>
    <name evidence="3" type="ORF">QU481_02865</name>
</gene>
<dbReference type="Pfam" id="PF01337">
    <property type="entry name" value="Barstar"/>
    <property type="match status" value="1"/>
</dbReference>
<protein>
    <submittedName>
        <fullName evidence="3">Barstar family protein</fullName>
    </submittedName>
</protein>
<organism evidence="3 4">
    <name type="scientific">Crenobacter oryzisoli</name>
    <dbReference type="NCBI Taxonomy" id="3056844"/>
    <lineage>
        <taxon>Bacteria</taxon>
        <taxon>Pseudomonadati</taxon>
        <taxon>Pseudomonadota</taxon>
        <taxon>Betaproteobacteria</taxon>
        <taxon>Neisseriales</taxon>
        <taxon>Neisseriaceae</taxon>
        <taxon>Crenobacter</taxon>
    </lineage>
</organism>
<keyword evidence="4" id="KW-1185">Reference proteome</keyword>
<dbReference type="EMBL" id="JAUEDK010000003">
    <property type="protein sequence ID" value="MDN0073832.1"/>
    <property type="molecule type" value="Genomic_DNA"/>
</dbReference>
<evidence type="ECO:0000256" key="1">
    <source>
        <dbReference type="ARBA" id="ARBA00006845"/>
    </source>
</evidence>
<dbReference type="Gene3D" id="3.30.370.10">
    <property type="entry name" value="Barstar-like"/>
    <property type="match status" value="1"/>
</dbReference>
<sequence length="92" mass="10227">MPVRTCHLKQIASMDTLYDAFVRQLDLPRHFGRNLDALYDSLVGDVAGPFAIVWHDSNTARQALGADKFASVVAVLESVLDERDDVTLELQP</sequence>